<protein>
    <submittedName>
        <fullName evidence="3">Uncharacterized protein</fullName>
    </submittedName>
</protein>
<evidence type="ECO:0000313" key="4">
    <source>
        <dbReference type="Proteomes" id="UP000606172"/>
    </source>
</evidence>
<proteinExistence type="predicted"/>
<dbReference type="Proteomes" id="UP000606172">
    <property type="component" value="Unassembled WGS sequence"/>
</dbReference>
<name>A0A919R9L4_9ACTN</name>
<feature type="transmembrane region" description="Helical" evidence="2">
    <location>
        <begin position="128"/>
        <end position="152"/>
    </location>
</feature>
<comment type="caution">
    <text evidence="3">The sequence shown here is derived from an EMBL/GenBank/DDBJ whole genome shotgun (WGS) entry which is preliminary data.</text>
</comment>
<reference evidence="3" key="1">
    <citation type="submission" date="2021-01" db="EMBL/GenBank/DDBJ databases">
        <title>Whole genome shotgun sequence of Sinosporangium siamense NBRC 109515.</title>
        <authorList>
            <person name="Komaki H."/>
            <person name="Tamura T."/>
        </authorList>
    </citation>
    <scope>NUCLEOTIDE SEQUENCE</scope>
    <source>
        <strain evidence="3">NBRC 109515</strain>
    </source>
</reference>
<dbReference type="RefSeq" id="WP_204019948.1">
    <property type="nucleotide sequence ID" value="NZ_BOOW01000002.1"/>
</dbReference>
<dbReference type="EMBL" id="BOOW01000002">
    <property type="protein sequence ID" value="GII89931.1"/>
    <property type="molecule type" value="Genomic_DNA"/>
</dbReference>
<keyword evidence="2" id="KW-0472">Membrane</keyword>
<keyword evidence="2" id="KW-0812">Transmembrane</keyword>
<evidence type="ECO:0000256" key="1">
    <source>
        <dbReference type="SAM" id="MobiDB-lite"/>
    </source>
</evidence>
<evidence type="ECO:0000313" key="3">
    <source>
        <dbReference type="EMBL" id="GII89931.1"/>
    </source>
</evidence>
<feature type="region of interest" description="Disordered" evidence="1">
    <location>
        <begin position="62"/>
        <end position="86"/>
    </location>
</feature>
<sequence>MFVVGVDIAPGEYVCEAAKGGRFVRYPGGGRPPVVRVPSPRTPTQITIESDDTAFETAIPGDWTRVADDPGPRAATQPSSAEARDAAPALVISPEAPERVATLIRDHQQAVLEDYHGKRMGPSSRLDLGLRMAADFALTPVSAFTVATGIYLNSGFGAVLSVLGGTGVAIGVSLFFAKAGKYAPRMWRELSAVLLAREHREHLLLPEDFSADCAALLLRAQHAIESVRSSKVRQAGLLDAHDTAGTLADQEWEIAKALAQVSALRRTQTQIMAAGAAPEVFAAIQSAAATLETVLASVTERVETLERYAESVHGADLAYRAHEQIRALSEQAHQYEDLLASTARDDVAIPAIERLSDQATTLRQALNDSLDVVGRLGSDLRGI</sequence>
<keyword evidence="4" id="KW-1185">Reference proteome</keyword>
<keyword evidence="2" id="KW-1133">Transmembrane helix</keyword>
<dbReference type="AlphaFoldDB" id="A0A919R9L4"/>
<evidence type="ECO:0000256" key="2">
    <source>
        <dbReference type="SAM" id="Phobius"/>
    </source>
</evidence>
<organism evidence="3 4">
    <name type="scientific">Sinosporangium siamense</name>
    <dbReference type="NCBI Taxonomy" id="1367973"/>
    <lineage>
        <taxon>Bacteria</taxon>
        <taxon>Bacillati</taxon>
        <taxon>Actinomycetota</taxon>
        <taxon>Actinomycetes</taxon>
        <taxon>Streptosporangiales</taxon>
        <taxon>Streptosporangiaceae</taxon>
        <taxon>Sinosporangium</taxon>
    </lineage>
</organism>
<accession>A0A919R9L4</accession>
<gene>
    <name evidence="3" type="ORF">Ssi02_01620</name>
</gene>
<feature type="transmembrane region" description="Helical" evidence="2">
    <location>
        <begin position="158"/>
        <end position="177"/>
    </location>
</feature>